<feature type="compositionally biased region" description="Low complexity" evidence="1">
    <location>
        <begin position="1498"/>
        <end position="1525"/>
    </location>
</feature>
<feature type="compositionally biased region" description="Low complexity" evidence="1">
    <location>
        <begin position="2123"/>
        <end position="2135"/>
    </location>
</feature>
<feature type="region of interest" description="Disordered" evidence="1">
    <location>
        <begin position="1581"/>
        <end position="1608"/>
    </location>
</feature>
<feature type="compositionally biased region" description="Low complexity" evidence="1">
    <location>
        <begin position="1471"/>
        <end position="1488"/>
    </location>
</feature>
<feature type="region of interest" description="Disordered" evidence="1">
    <location>
        <begin position="1357"/>
        <end position="1395"/>
    </location>
</feature>
<protein>
    <submittedName>
        <fullName evidence="2">Uncharacterized protein</fullName>
    </submittedName>
</protein>
<feature type="region of interest" description="Disordered" evidence="1">
    <location>
        <begin position="16"/>
        <end position="114"/>
    </location>
</feature>
<feature type="compositionally biased region" description="Low complexity" evidence="1">
    <location>
        <begin position="2151"/>
        <end position="2160"/>
    </location>
</feature>
<accession>A0A4P9X6M6</accession>
<feature type="compositionally biased region" description="Acidic residues" evidence="1">
    <location>
        <begin position="2327"/>
        <end position="2338"/>
    </location>
</feature>
<feature type="region of interest" description="Disordered" evidence="1">
    <location>
        <begin position="1820"/>
        <end position="1859"/>
    </location>
</feature>
<proteinExistence type="predicted"/>
<feature type="region of interest" description="Disordered" evidence="1">
    <location>
        <begin position="744"/>
        <end position="776"/>
    </location>
</feature>
<feature type="compositionally biased region" description="Low complexity" evidence="1">
    <location>
        <begin position="911"/>
        <end position="963"/>
    </location>
</feature>
<feature type="compositionally biased region" description="Acidic residues" evidence="1">
    <location>
        <begin position="2136"/>
        <end position="2147"/>
    </location>
</feature>
<feature type="region of interest" description="Disordered" evidence="1">
    <location>
        <begin position="1632"/>
        <end position="1654"/>
    </location>
</feature>
<feature type="compositionally biased region" description="Pro residues" evidence="1">
    <location>
        <begin position="798"/>
        <end position="809"/>
    </location>
</feature>
<feature type="compositionally biased region" description="Low complexity" evidence="1">
    <location>
        <begin position="1065"/>
        <end position="1079"/>
    </location>
</feature>
<name>A0A4P9X6M6_9FUNG</name>
<feature type="compositionally biased region" description="Low complexity" evidence="1">
    <location>
        <begin position="753"/>
        <end position="769"/>
    </location>
</feature>
<feature type="compositionally biased region" description="Low complexity" evidence="1">
    <location>
        <begin position="198"/>
        <end position="209"/>
    </location>
</feature>
<feature type="compositionally biased region" description="Low complexity" evidence="1">
    <location>
        <begin position="23"/>
        <end position="55"/>
    </location>
</feature>
<dbReference type="STRING" id="1555241.A0A4P9X6M6"/>
<keyword evidence="3" id="KW-1185">Reference proteome</keyword>
<evidence type="ECO:0000313" key="2">
    <source>
        <dbReference type="EMBL" id="RKP00844.1"/>
    </source>
</evidence>
<feature type="region of interest" description="Disordered" evidence="1">
    <location>
        <begin position="904"/>
        <end position="980"/>
    </location>
</feature>
<feature type="compositionally biased region" description="Low complexity" evidence="1">
    <location>
        <begin position="1888"/>
        <end position="1900"/>
    </location>
</feature>
<feature type="region of interest" description="Disordered" evidence="1">
    <location>
        <begin position="1051"/>
        <end position="1160"/>
    </location>
</feature>
<evidence type="ECO:0000256" key="1">
    <source>
        <dbReference type="SAM" id="MobiDB-lite"/>
    </source>
</evidence>
<dbReference type="Gene3D" id="3.30.900.10">
    <property type="entry name" value="HORMA domain"/>
    <property type="match status" value="1"/>
</dbReference>
<feature type="compositionally biased region" description="Low complexity" evidence="1">
    <location>
        <begin position="222"/>
        <end position="244"/>
    </location>
</feature>
<dbReference type="InterPro" id="IPR036570">
    <property type="entry name" value="HORMA_dom_sf"/>
</dbReference>
<reference evidence="3" key="1">
    <citation type="journal article" date="2018" name="Nat. Microbiol.">
        <title>Leveraging single-cell genomics to expand the fungal tree of life.</title>
        <authorList>
            <person name="Ahrendt S.R."/>
            <person name="Quandt C.A."/>
            <person name="Ciobanu D."/>
            <person name="Clum A."/>
            <person name="Salamov A."/>
            <person name="Andreopoulos B."/>
            <person name="Cheng J.F."/>
            <person name="Woyke T."/>
            <person name="Pelin A."/>
            <person name="Henrissat B."/>
            <person name="Reynolds N.K."/>
            <person name="Benny G.L."/>
            <person name="Smith M.E."/>
            <person name="James T.Y."/>
            <person name="Grigoriev I.V."/>
        </authorList>
    </citation>
    <scope>NUCLEOTIDE SEQUENCE [LARGE SCALE GENOMIC DNA]</scope>
    <source>
        <strain evidence="3">ATCC 52028</strain>
    </source>
</reference>
<feature type="region of interest" description="Disordered" evidence="1">
    <location>
        <begin position="1888"/>
        <end position="1911"/>
    </location>
</feature>
<feature type="compositionally biased region" description="Low complexity" evidence="1">
    <location>
        <begin position="63"/>
        <end position="114"/>
    </location>
</feature>
<feature type="compositionally biased region" description="Pro residues" evidence="1">
    <location>
        <begin position="964"/>
        <end position="980"/>
    </location>
</feature>
<dbReference type="Proteomes" id="UP000274922">
    <property type="component" value="Unassembled WGS sequence"/>
</dbReference>
<gene>
    <name evidence="2" type="ORF">CXG81DRAFT_19282</name>
</gene>
<evidence type="ECO:0000313" key="3">
    <source>
        <dbReference type="Proteomes" id="UP000274922"/>
    </source>
</evidence>
<feature type="region of interest" description="Disordered" evidence="1">
    <location>
        <begin position="637"/>
        <end position="667"/>
    </location>
</feature>
<feature type="region of interest" description="Disordered" evidence="1">
    <location>
        <begin position="1471"/>
        <end position="1527"/>
    </location>
</feature>
<feature type="compositionally biased region" description="Acidic residues" evidence="1">
    <location>
        <begin position="2241"/>
        <end position="2259"/>
    </location>
</feature>
<feature type="compositionally biased region" description="Low complexity" evidence="1">
    <location>
        <begin position="1360"/>
        <end position="1378"/>
    </location>
</feature>
<feature type="region of interest" description="Disordered" evidence="1">
    <location>
        <begin position="567"/>
        <end position="586"/>
    </location>
</feature>
<feature type="compositionally biased region" description="Low complexity" evidence="1">
    <location>
        <begin position="1114"/>
        <end position="1123"/>
    </location>
</feature>
<dbReference type="EMBL" id="ML014196">
    <property type="protein sequence ID" value="RKP00844.1"/>
    <property type="molecule type" value="Genomic_DNA"/>
</dbReference>
<feature type="region of interest" description="Disordered" evidence="1">
    <location>
        <begin position="2234"/>
        <end position="2260"/>
    </location>
</feature>
<feature type="region of interest" description="Disordered" evidence="1">
    <location>
        <begin position="2310"/>
        <end position="2350"/>
    </location>
</feature>
<organism evidence="2 3">
    <name type="scientific">Caulochytrium protostelioides</name>
    <dbReference type="NCBI Taxonomy" id="1555241"/>
    <lineage>
        <taxon>Eukaryota</taxon>
        <taxon>Fungi</taxon>
        <taxon>Fungi incertae sedis</taxon>
        <taxon>Chytridiomycota</taxon>
        <taxon>Chytridiomycota incertae sedis</taxon>
        <taxon>Chytridiomycetes</taxon>
        <taxon>Caulochytriales</taxon>
        <taxon>Caulochytriaceae</taxon>
        <taxon>Caulochytrium</taxon>
    </lineage>
</organism>
<feature type="region of interest" description="Disordered" evidence="1">
    <location>
        <begin position="789"/>
        <end position="812"/>
    </location>
</feature>
<feature type="region of interest" description="Disordered" evidence="1">
    <location>
        <begin position="127"/>
        <end position="248"/>
    </location>
</feature>
<feature type="compositionally biased region" description="Basic residues" evidence="1">
    <location>
        <begin position="657"/>
        <end position="667"/>
    </location>
</feature>
<feature type="compositionally biased region" description="Pro residues" evidence="1">
    <location>
        <begin position="135"/>
        <end position="145"/>
    </location>
</feature>
<feature type="compositionally biased region" description="Low complexity" evidence="1">
    <location>
        <begin position="1581"/>
        <end position="1594"/>
    </location>
</feature>
<feature type="compositionally biased region" description="Basic residues" evidence="1">
    <location>
        <begin position="1054"/>
        <end position="1064"/>
    </location>
</feature>
<feature type="region of interest" description="Disordered" evidence="1">
    <location>
        <begin position="1430"/>
        <end position="1451"/>
    </location>
</feature>
<feature type="compositionally biased region" description="Basic and acidic residues" evidence="1">
    <location>
        <begin position="1436"/>
        <end position="1445"/>
    </location>
</feature>
<feature type="region of interest" description="Disordered" evidence="1">
    <location>
        <begin position="2122"/>
        <end position="2178"/>
    </location>
</feature>
<sequence length="2398" mass="239231">MAAPEATARVVLPLIEAPPSHPAPKSAAAAAATAATAAATETAAAAATPSSSPSSSPSPSPSPSSATATATATAADAAASTASPAPSDALSRPASPAARTAPFSGPAGGVPAVAPAAEPAGLASHIAAAATAAGPPWPQPGPTPPVVHADRGPSKWIDAAAAPPFKAKPRPKPVRATPAVASPRLPEAASHESLETLSPEADAAASADPGQPKPPRRRKMKPASALAISPPPAVATAATATASPRLPPAFPEGLGVGLTLSASGTGTGGPLSDDPFLPDFDRGSVVLPAHPSPMLEASPTALTAPPFPLGAAAGMALPPTVHTAPSPHATARGIGAGGNASRLSGRLSPIDLAGGPHRIGDAASSPVSTSTSASASTARPGAFAGVPEAIAAANRSEPRAARARLAIATSFAATSAAMAPTSTDPMLSPQHPDGLDPHRDAIAAAAIGGAGTHAVPHAAAALQTPPTAMALDASLPPATPAFALALNPTSSPLSAGADAAAVAAVAAAAATAPSSLMDFTHMMPNYGGVSRPAMLSVGPHAVHALASATLGHQQLHDYMAAQQQPPNAAAAGGYHPGRPPMAHGAASASVAMPMHPSSSEFWAGSPGGIGGYVAGHAGLSPQLAPVPPLIPSAAGLLGPSAPGGPPSPSLLSPHLLHPPHHHGHPHHGLSLPMPLSISIPPAPAPGTVPGSMVAAGAFERGHVLSAPASCRSPLMAPVSAMSPTAQQQQQQHAMLVLPAHHPMHLQHHSGSLPPAATSHPAAPSASHAAAMHHHYPAFGPPPLIPLAATQAAAAQRAPSPPPTVPPPRPSLSQLARLDAPFKKRRYVPQPRSLNDVLCCRAVRPHPGAGGDAAPSPAASSTPQPVWTSAAASAAMAGTWSHPTVQFIRWDVLIPEVGERHTLPRAQLVPQAASSTASSASSSSSSAPTTGTTPFTPATATKAATAASEPEPREAAVPSAAAASPSPPPPLGEPDARPWPDPQLAACLAEIAPPGVPNLHVHVRLNLATYSPFAVQNELVFQSRLPRLLANCLTVYQAGRRVYATRQIVVPTPHRVPRPGGHPRHAPAAAEPAPAAAPAGRGSGMRGRPRKRPRVGVGRPPASRDGSHEETAGPAAAAAAAAAAADDDEDSVLSPPMAPLPAYGSGRPEPPPPELADPGDEDAFTRVWTYSCPFLEGYLDALLACTTAARETLSAMVVVQTLEDLDASDVDHLPPVHVGVYTIDAEGGPAHPAARAPPGMVLQTDTPRAGPLRLGSIRAQPLSAIPRWGPARLVAWQWQPVMPTPFLIGAQPFLSPTGHGHGGRRRFPLPSLPQSLRGHAHLLPFSPAQVPSYLFTCGFTTELLAKAQMYGYQSRRCGRHASSAPSTPSAASPSRSWAPTPAPPAGEDGPDRGSQDVVAATPALDAVAPEGTQPLDAPTPLHAARGVNVQPEADAEADAKADRDADAASPSGPIAVPAVAAAAEPAAAVGAPAPLTDAGPGTPAAGPSAVPTPPRSVTPATASAAPCDAASPMPASPTSPTRSPRSFGGMEALQRDVTITLPRPAHLQVVRLVARAGETPVSIADGRWIFPELVKTGSATASTATASAAPQTASSKEAPRSAPAPAVPAAPAAPAAANAVPVAACSEPAAMPPAEERAAMDTRGSSPTPTPLEPAVGDVAMADAAADAVANAAAQTVVTPPMSLAAVEAIQHPVLSAAPSVTVAMTPGGPLTADPAAGPCPAAATTASPRAVDALSPLAAVGTAEPSAMASVLPEIAPATAVTLPPTPRLISPPIVSDAPNPASAVTDAAATDAAAIPATSPPREAMAVDGSPAVPAPASTVPIATTPAPATTTTADTTTTTTTAAETPASLKASPSAAPVADPASVARGLAQRLRELSAVPTVAASAAPATSSSALSAAGPAPPRASGRGGLQETTYQYTFSFTPALDTPWPSDCATCDLPRLMGPWLDVIDVVVEVAAATWMDAPEAGGGLHRTRVPTPPPRTPFGRIGSDHGMASGIPGAGAAAAAAAAPVPPVAASIRALVHAYLATRRVYPPEAFAAVSFAGLPTPRARVPALAAYIDACLAPLLDAADRDRSPYAAALRHVAASPSPPAGAAPSIAQPLRGWAAVHVLLFDTARQRQAPGDGAAPAAAAAADDDDDDDDDDPASWPQTQTQARTLTPPPPPPAARDPGTASHWPYPIREQLTIRIVHALADAAAGGRHEDDAAAATAAAAAAARGWRAVLLPLLALPTRHDSADRDDGDGEADGEAAAEAEADSDAWAPGAAWRIVLETAQDVAPATQRHVAQGMQAATVHATDPARAWLATRTAARPGAQPRPRADRFADDADADDDDDAMDGDASLDNADDDGVGAMVGFPDAVVVPVGQGRIGRDGTRLRLHVLARATSRHGTAPLTPQA</sequence>